<organism evidence="9 10">
    <name type="scientific">Echinicola arenosa</name>
    <dbReference type="NCBI Taxonomy" id="2774144"/>
    <lineage>
        <taxon>Bacteria</taxon>
        <taxon>Pseudomonadati</taxon>
        <taxon>Bacteroidota</taxon>
        <taxon>Cytophagia</taxon>
        <taxon>Cytophagales</taxon>
        <taxon>Cyclobacteriaceae</taxon>
        <taxon>Echinicola</taxon>
    </lineage>
</organism>
<evidence type="ECO:0000259" key="7">
    <source>
        <dbReference type="Pfam" id="PF07980"/>
    </source>
</evidence>
<gene>
    <name evidence="9" type="ORF">IFO69_04605</name>
</gene>
<dbReference type="RefSeq" id="WP_192008758.1">
    <property type="nucleotide sequence ID" value="NZ_JACYTQ010000001.1"/>
</dbReference>
<keyword evidence="3 6" id="KW-0732">Signal</keyword>
<dbReference type="Pfam" id="PF14322">
    <property type="entry name" value="SusD-like_3"/>
    <property type="match status" value="1"/>
</dbReference>
<keyword evidence="5" id="KW-0998">Cell outer membrane</keyword>
<feature type="domain" description="SusD-like N-terminal" evidence="8">
    <location>
        <begin position="94"/>
        <end position="227"/>
    </location>
</feature>
<sequence length="507" mass="56097">MKTHKINILASALALLTLGSCSDSFLEIKPKGTNLEANYYQNQQEAYNGLVAVYDVVGWQSNGFVTKQNALNAASDDHYAGGGGPTDITALQVWSNYTLDPSTGPQGDLWSKGFSGVFRANVLLQKLPEVPMDEGLKARYAAETKFLRAYFYFDLVRFFENIPLLTEPVSTSEMYDILQADPAEVFQQIETDLKESIDGLPATVDLATEAGRATVGMAKALLGKVYLHQEKFTQAAQEFADVNGTPGETSQYGYKLLDNFGDLWVIDNKFNSESIFEISFTSQSNGDWGCVSCTEGNVLNIMVGPRGYNAISEDAPDYVSGWSFLPFTEDFFEAIHGDPRYRYTLANLDSLEKAGAVTYEKGFMNTGYFLEKYAGRQSERSTGGGVMELNFRQNIYEIRLADTYLMEAESLIRGGGDQGRAQQLLDAVRARVGLDPVPVNLENIMEERRLELAGEGHRWFDLVRTGLAAQALADRGFVAGKHEILPIPLLELDNTLIEQNQEYGGTK</sequence>
<dbReference type="Proteomes" id="UP000647133">
    <property type="component" value="Unassembled WGS sequence"/>
</dbReference>
<feature type="domain" description="RagB/SusD" evidence="7">
    <location>
        <begin position="360"/>
        <end position="470"/>
    </location>
</feature>
<proteinExistence type="inferred from homology"/>
<dbReference type="InterPro" id="IPR033985">
    <property type="entry name" value="SusD-like_N"/>
</dbReference>
<protein>
    <submittedName>
        <fullName evidence="9">RagB/SusD family nutrient uptake outer membrane protein</fullName>
    </submittedName>
</protein>
<evidence type="ECO:0000256" key="4">
    <source>
        <dbReference type="ARBA" id="ARBA00023136"/>
    </source>
</evidence>
<dbReference type="Gene3D" id="1.25.40.390">
    <property type="match status" value="1"/>
</dbReference>
<evidence type="ECO:0000256" key="1">
    <source>
        <dbReference type="ARBA" id="ARBA00004442"/>
    </source>
</evidence>
<name>A0ABR9AGP4_9BACT</name>
<evidence type="ECO:0000256" key="2">
    <source>
        <dbReference type="ARBA" id="ARBA00006275"/>
    </source>
</evidence>
<comment type="similarity">
    <text evidence="2">Belongs to the SusD family.</text>
</comment>
<evidence type="ECO:0000259" key="8">
    <source>
        <dbReference type="Pfam" id="PF14322"/>
    </source>
</evidence>
<evidence type="ECO:0000256" key="3">
    <source>
        <dbReference type="ARBA" id="ARBA00022729"/>
    </source>
</evidence>
<reference evidence="9 10" key="1">
    <citation type="submission" date="2020-09" db="EMBL/GenBank/DDBJ databases">
        <title>Echinicola sp. CAU 1574 isolated from sand of Sido Beach.</title>
        <authorList>
            <person name="Kim W."/>
        </authorList>
    </citation>
    <scope>NUCLEOTIDE SEQUENCE [LARGE SCALE GENOMIC DNA]</scope>
    <source>
        <strain evidence="9 10">CAU 1574</strain>
    </source>
</reference>
<comment type="caution">
    <text evidence="9">The sequence shown here is derived from an EMBL/GenBank/DDBJ whole genome shotgun (WGS) entry which is preliminary data.</text>
</comment>
<accession>A0ABR9AGP4</accession>
<dbReference type="EMBL" id="JACYTQ010000001">
    <property type="protein sequence ID" value="MBD8488024.1"/>
    <property type="molecule type" value="Genomic_DNA"/>
</dbReference>
<keyword evidence="10" id="KW-1185">Reference proteome</keyword>
<dbReference type="PROSITE" id="PS51257">
    <property type="entry name" value="PROKAR_LIPOPROTEIN"/>
    <property type="match status" value="1"/>
</dbReference>
<feature type="signal peptide" evidence="6">
    <location>
        <begin position="1"/>
        <end position="22"/>
    </location>
</feature>
<evidence type="ECO:0000256" key="6">
    <source>
        <dbReference type="SAM" id="SignalP"/>
    </source>
</evidence>
<keyword evidence="4" id="KW-0472">Membrane</keyword>
<feature type="chain" id="PRO_5047366713" evidence="6">
    <location>
        <begin position="23"/>
        <end position="507"/>
    </location>
</feature>
<evidence type="ECO:0000313" key="10">
    <source>
        <dbReference type="Proteomes" id="UP000647133"/>
    </source>
</evidence>
<dbReference type="CDD" id="cd08977">
    <property type="entry name" value="SusD"/>
    <property type="match status" value="1"/>
</dbReference>
<dbReference type="SUPFAM" id="SSF48452">
    <property type="entry name" value="TPR-like"/>
    <property type="match status" value="1"/>
</dbReference>
<dbReference type="InterPro" id="IPR012944">
    <property type="entry name" value="SusD_RagB_dom"/>
</dbReference>
<comment type="subcellular location">
    <subcellularLocation>
        <location evidence="1">Cell outer membrane</location>
    </subcellularLocation>
</comment>
<dbReference type="Pfam" id="PF07980">
    <property type="entry name" value="SusD_RagB"/>
    <property type="match status" value="1"/>
</dbReference>
<evidence type="ECO:0000256" key="5">
    <source>
        <dbReference type="ARBA" id="ARBA00023237"/>
    </source>
</evidence>
<dbReference type="InterPro" id="IPR011990">
    <property type="entry name" value="TPR-like_helical_dom_sf"/>
</dbReference>
<evidence type="ECO:0000313" key="9">
    <source>
        <dbReference type="EMBL" id="MBD8488024.1"/>
    </source>
</evidence>